<reference evidence="1 2" key="1">
    <citation type="journal article" date="2018" name="Sci. Rep.">
        <title>Genomic signatures of local adaptation to the degree of environmental predictability in rotifers.</title>
        <authorList>
            <person name="Franch-Gras L."/>
            <person name="Hahn C."/>
            <person name="Garcia-Roger E.M."/>
            <person name="Carmona M.J."/>
            <person name="Serra M."/>
            <person name="Gomez A."/>
        </authorList>
    </citation>
    <scope>NUCLEOTIDE SEQUENCE [LARGE SCALE GENOMIC DNA]</scope>
    <source>
        <strain evidence="1">HYR1</strain>
    </source>
</reference>
<dbReference type="Proteomes" id="UP000276133">
    <property type="component" value="Unassembled WGS sequence"/>
</dbReference>
<proteinExistence type="predicted"/>
<evidence type="ECO:0000313" key="2">
    <source>
        <dbReference type="Proteomes" id="UP000276133"/>
    </source>
</evidence>
<comment type="caution">
    <text evidence="1">The sequence shown here is derived from an EMBL/GenBank/DDBJ whole genome shotgun (WGS) entry which is preliminary data.</text>
</comment>
<gene>
    <name evidence="1" type="ORF">BpHYR1_028327</name>
</gene>
<sequence>MQLLLVFFSISLHEYADFYDLIRSFIAQNGLRNLIFKRNLNANCEYNMILCSSTEQNDD</sequence>
<accession>A0A3M7R3Z1</accession>
<keyword evidence="2" id="KW-1185">Reference proteome</keyword>
<dbReference type="AlphaFoldDB" id="A0A3M7R3Z1"/>
<protein>
    <submittedName>
        <fullName evidence="1">Uncharacterized protein</fullName>
    </submittedName>
</protein>
<organism evidence="1 2">
    <name type="scientific">Brachionus plicatilis</name>
    <name type="common">Marine rotifer</name>
    <name type="synonym">Brachionus muelleri</name>
    <dbReference type="NCBI Taxonomy" id="10195"/>
    <lineage>
        <taxon>Eukaryota</taxon>
        <taxon>Metazoa</taxon>
        <taxon>Spiralia</taxon>
        <taxon>Gnathifera</taxon>
        <taxon>Rotifera</taxon>
        <taxon>Eurotatoria</taxon>
        <taxon>Monogononta</taxon>
        <taxon>Pseudotrocha</taxon>
        <taxon>Ploima</taxon>
        <taxon>Brachionidae</taxon>
        <taxon>Brachionus</taxon>
    </lineage>
</organism>
<evidence type="ECO:0000313" key="1">
    <source>
        <dbReference type="EMBL" id="RNA18169.1"/>
    </source>
</evidence>
<name>A0A3M7R3Z1_BRAPC</name>
<dbReference type="EMBL" id="REGN01004302">
    <property type="protein sequence ID" value="RNA18169.1"/>
    <property type="molecule type" value="Genomic_DNA"/>
</dbReference>